<sequence length="103" mass="11449">MPDLSNFTKPIEWEVTHGASQTPIAVIRKLKLGPGHVLYFRAVTWHADPGRRELIGYWGSLAEATQNVYGLYERKLPSQLLASSGSTWREPLPLTRPKAPPAG</sequence>
<keyword evidence="2" id="KW-1185">Reference proteome</keyword>
<reference evidence="2" key="1">
    <citation type="submission" date="2018-04" db="EMBL/GenBank/DDBJ databases">
        <authorList>
            <person name="Liu S."/>
            <person name="Wang Z."/>
            <person name="Li J."/>
        </authorList>
    </citation>
    <scope>NUCLEOTIDE SEQUENCE [LARGE SCALE GENOMIC DNA]</scope>
    <source>
        <strain evidence="2">622</strain>
    </source>
</reference>
<accession>A0A2U1TA62</accession>
<gene>
    <name evidence="1" type="ORF">DF223_14125</name>
</gene>
<protein>
    <submittedName>
        <fullName evidence="1">Uncharacterized protein</fullName>
    </submittedName>
</protein>
<organism evidence="1 2">
    <name type="scientific">Mycetocola zhujimingii</name>
    <dbReference type="NCBI Taxonomy" id="2079792"/>
    <lineage>
        <taxon>Bacteria</taxon>
        <taxon>Bacillati</taxon>
        <taxon>Actinomycetota</taxon>
        <taxon>Actinomycetes</taxon>
        <taxon>Micrococcales</taxon>
        <taxon>Microbacteriaceae</taxon>
        <taxon>Mycetocola</taxon>
    </lineage>
</organism>
<dbReference type="Proteomes" id="UP000244962">
    <property type="component" value="Unassembled WGS sequence"/>
</dbReference>
<proteinExistence type="predicted"/>
<name>A0A2U1TA62_9MICO</name>
<comment type="caution">
    <text evidence="1">The sequence shown here is derived from an EMBL/GenBank/DDBJ whole genome shotgun (WGS) entry which is preliminary data.</text>
</comment>
<dbReference type="KEGG" id="myl:C3E77_01955"/>
<dbReference type="RefSeq" id="WP_108390102.1">
    <property type="nucleotide sequence ID" value="NZ_CP026949.1"/>
</dbReference>
<dbReference type="AlphaFoldDB" id="A0A2U1TA62"/>
<dbReference type="EMBL" id="QEFB01000018">
    <property type="protein sequence ID" value="PWC04586.1"/>
    <property type="molecule type" value="Genomic_DNA"/>
</dbReference>
<evidence type="ECO:0000313" key="1">
    <source>
        <dbReference type="EMBL" id="PWC04586.1"/>
    </source>
</evidence>
<evidence type="ECO:0000313" key="2">
    <source>
        <dbReference type="Proteomes" id="UP000244962"/>
    </source>
</evidence>
<dbReference type="OrthoDB" id="5118916at2"/>